<evidence type="ECO:0000256" key="2">
    <source>
        <dbReference type="ARBA" id="ARBA00023002"/>
    </source>
</evidence>
<dbReference type="Gene3D" id="3.40.605.10">
    <property type="entry name" value="Aldehyde Dehydrogenase, Chain A, domain 1"/>
    <property type="match status" value="1"/>
</dbReference>
<dbReference type="STRING" id="571932.SAMN05421743_10224"/>
<comment type="function">
    <text evidence="4">Part of the sulfo-TAL (or sulfo-SFT) pathway, a D-sulfoquinovose degradation pathway that produces sulfolactate (SL). Catalyzes the oxidation of 3-sulfolactaldehyde (SLA) to sulfolactate (SL).</text>
</comment>
<name>A0A1H3X4T7_9BACI</name>
<dbReference type="NCBIfam" id="NF007497">
    <property type="entry name" value="PRK10090.1"/>
    <property type="match status" value="1"/>
</dbReference>
<dbReference type="SUPFAM" id="SSF53720">
    <property type="entry name" value="ALDH-like"/>
    <property type="match status" value="1"/>
</dbReference>
<gene>
    <name evidence="10" type="ORF">SAMN05421743_10224</name>
</gene>
<dbReference type="AlphaFoldDB" id="A0A1H3X4T7"/>
<dbReference type="Pfam" id="PF00171">
    <property type="entry name" value="Aldedh"/>
    <property type="match status" value="1"/>
</dbReference>
<comment type="similarity">
    <text evidence="1 8">Belongs to the aldehyde dehydrogenase family.</text>
</comment>
<evidence type="ECO:0000256" key="6">
    <source>
        <dbReference type="ARBA" id="ARBA00067277"/>
    </source>
</evidence>
<dbReference type="EC" id="1.2.1.97" evidence="5"/>
<evidence type="ECO:0000256" key="7">
    <source>
        <dbReference type="PROSITE-ProRule" id="PRU10007"/>
    </source>
</evidence>
<comment type="catalytic activity">
    <reaction evidence="3">
        <text>(2S)-3-sulfolactaldehyde + NAD(+) + H2O = (2S)-3-sulfolactate + NADH + 2 H(+)</text>
        <dbReference type="Rhea" id="RHEA:47932"/>
        <dbReference type="ChEBI" id="CHEBI:15377"/>
        <dbReference type="ChEBI" id="CHEBI:15378"/>
        <dbReference type="ChEBI" id="CHEBI:57540"/>
        <dbReference type="ChEBI" id="CHEBI:57945"/>
        <dbReference type="ChEBI" id="CHEBI:61289"/>
        <dbReference type="ChEBI" id="CHEBI:90109"/>
        <dbReference type="EC" id="1.2.1.97"/>
    </reaction>
    <physiologicalReaction direction="left-to-right" evidence="3">
        <dbReference type="Rhea" id="RHEA:47933"/>
    </physiologicalReaction>
</comment>
<dbReference type="Gene3D" id="3.40.309.10">
    <property type="entry name" value="Aldehyde Dehydrogenase, Chain A, domain 2"/>
    <property type="match status" value="1"/>
</dbReference>
<feature type="domain" description="Aldehyde dehydrogenase" evidence="9">
    <location>
        <begin position="13"/>
        <end position="475"/>
    </location>
</feature>
<protein>
    <recommendedName>
        <fullName evidence="6">3-sulfolactaldehyde dehydrogenase</fullName>
        <ecNumber evidence="5">1.2.1.97</ecNumber>
    </recommendedName>
</protein>
<sequence>MQTHKLYIDGQYMESTGDKWLDIINPATEEVISQSPRGTEEDIDRAVKAAFNAQKEWELKPNIERGKIVREIGDRIEAKRDRFIELLQEEQGKDYELASGEIDLAIDYFRYMSEWARRIEGEIVPSDRPNEHIHIYKKPIGVIGGIVPWNFPMFILARKVATALVTGCTIVLKPSQQTPNTAMEFTKIIDEMSEIPKGVYNLVTGTGSEIGNALASHEKVHMVTMTGSIPAGTKVMEAAAQNITKVNLELGGKAPAIVTDNADLDLAAENITASRIANNGQACTNAERVYVHESVAEEFLEILKEKIEDVTIGDPLKNKEADVGPLVSEDRREKVESMVLTAVDAGAEVVTGGERPEDFDKGYFYKPTILKNVTQDMEIIQEEIFGPVIPVSTFSTLDEAIERGNDTVYGLSSSVYTENYHEAMRVVNELKFGETFINRENFEAVQGYHAGMRQSGLGGADGKHGVEDFLVTQTVYMQYKDDKQ</sequence>
<organism evidence="10 11">
    <name type="scientific">Thalassobacillus cyri</name>
    <dbReference type="NCBI Taxonomy" id="571932"/>
    <lineage>
        <taxon>Bacteria</taxon>
        <taxon>Bacillati</taxon>
        <taxon>Bacillota</taxon>
        <taxon>Bacilli</taxon>
        <taxon>Bacillales</taxon>
        <taxon>Bacillaceae</taxon>
        <taxon>Thalassobacillus</taxon>
    </lineage>
</organism>
<dbReference type="Proteomes" id="UP000198584">
    <property type="component" value="Unassembled WGS sequence"/>
</dbReference>
<evidence type="ECO:0000313" key="10">
    <source>
        <dbReference type="EMBL" id="SDZ93642.1"/>
    </source>
</evidence>
<reference evidence="10 11" key="1">
    <citation type="submission" date="2016-10" db="EMBL/GenBank/DDBJ databases">
        <authorList>
            <person name="de Groot N.N."/>
        </authorList>
    </citation>
    <scope>NUCLEOTIDE SEQUENCE [LARGE SCALE GENOMIC DNA]</scope>
    <source>
        <strain evidence="10 11">CCM7597</strain>
    </source>
</reference>
<dbReference type="FunFam" id="3.40.309.10:FF:000009">
    <property type="entry name" value="Aldehyde dehydrogenase A"/>
    <property type="match status" value="1"/>
</dbReference>
<dbReference type="GO" id="GO:0016620">
    <property type="term" value="F:oxidoreductase activity, acting on the aldehyde or oxo group of donors, NAD or NADP as acceptor"/>
    <property type="evidence" value="ECO:0007669"/>
    <property type="project" value="InterPro"/>
</dbReference>
<dbReference type="RefSeq" id="WP_093042045.1">
    <property type="nucleotide sequence ID" value="NZ_FNQR01000002.1"/>
</dbReference>
<dbReference type="InterPro" id="IPR016161">
    <property type="entry name" value="Ald_DH/histidinol_DH"/>
</dbReference>
<evidence type="ECO:0000256" key="8">
    <source>
        <dbReference type="RuleBase" id="RU003345"/>
    </source>
</evidence>
<dbReference type="InterPro" id="IPR016162">
    <property type="entry name" value="Ald_DH_N"/>
</dbReference>
<dbReference type="OrthoDB" id="9762913at2"/>
<evidence type="ECO:0000256" key="4">
    <source>
        <dbReference type="ARBA" id="ARBA00054572"/>
    </source>
</evidence>
<dbReference type="InterPro" id="IPR016163">
    <property type="entry name" value="Ald_DH_C"/>
</dbReference>
<dbReference type="PANTHER" id="PTHR11699">
    <property type="entry name" value="ALDEHYDE DEHYDROGENASE-RELATED"/>
    <property type="match status" value="1"/>
</dbReference>
<evidence type="ECO:0000259" key="9">
    <source>
        <dbReference type="Pfam" id="PF00171"/>
    </source>
</evidence>
<dbReference type="PROSITE" id="PS00687">
    <property type="entry name" value="ALDEHYDE_DEHYDR_GLU"/>
    <property type="match status" value="1"/>
</dbReference>
<dbReference type="CDD" id="cd07088">
    <property type="entry name" value="ALDH_LactADH-AldA"/>
    <property type="match status" value="1"/>
</dbReference>
<keyword evidence="11" id="KW-1185">Reference proteome</keyword>
<dbReference type="InterPro" id="IPR015590">
    <property type="entry name" value="Aldehyde_DH_dom"/>
</dbReference>
<accession>A0A1H3X4T7</accession>
<evidence type="ECO:0000256" key="5">
    <source>
        <dbReference type="ARBA" id="ARBA00066984"/>
    </source>
</evidence>
<proteinExistence type="inferred from homology"/>
<keyword evidence="2 8" id="KW-0560">Oxidoreductase</keyword>
<evidence type="ECO:0000256" key="1">
    <source>
        <dbReference type="ARBA" id="ARBA00009986"/>
    </source>
</evidence>
<evidence type="ECO:0000256" key="3">
    <source>
        <dbReference type="ARBA" id="ARBA00050326"/>
    </source>
</evidence>
<evidence type="ECO:0000313" key="11">
    <source>
        <dbReference type="Proteomes" id="UP000198584"/>
    </source>
</evidence>
<dbReference type="EMBL" id="FNQR01000002">
    <property type="protein sequence ID" value="SDZ93642.1"/>
    <property type="molecule type" value="Genomic_DNA"/>
</dbReference>
<dbReference type="FunFam" id="3.40.605.10:FF:000007">
    <property type="entry name" value="NAD/NADP-dependent betaine aldehyde dehydrogenase"/>
    <property type="match status" value="1"/>
</dbReference>
<feature type="active site" evidence="7">
    <location>
        <position position="249"/>
    </location>
</feature>
<dbReference type="InterPro" id="IPR029510">
    <property type="entry name" value="Ald_DH_CS_GLU"/>
</dbReference>